<protein>
    <submittedName>
        <fullName evidence="1">Uncharacterized protein</fullName>
    </submittedName>
</protein>
<accession>A0A392TIU6</accession>
<sequence length="83" mass="9259">TLLIRACSPSDHASELEWHSLLSFAQARNFRIPAVFLSLSIAEARKFQFFSFSCRCSEELSECPSLSSAFSRPASVLGKQVLF</sequence>
<proteinExistence type="predicted"/>
<dbReference type="Proteomes" id="UP000265520">
    <property type="component" value="Unassembled WGS sequence"/>
</dbReference>
<dbReference type="AlphaFoldDB" id="A0A392TIU6"/>
<dbReference type="EMBL" id="LXQA010579911">
    <property type="protein sequence ID" value="MCI60357.1"/>
    <property type="molecule type" value="Genomic_DNA"/>
</dbReference>
<feature type="non-terminal residue" evidence="1">
    <location>
        <position position="1"/>
    </location>
</feature>
<name>A0A392TIU6_9FABA</name>
<evidence type="ECO:0000313" key="2">
    <source>
        <dbReference type="Proteomes" id="UP000265520"/>
    </source>
</evidence>
<keyword evidence="2" id="KW-1185">Reference proteome</keyword>
<comment type="caution">
    <text evidence="1">The sequence shown here is derived from an EMBL/GenBank/DDBJ whole genome shotgun (WGS) entry which is preliminary data.</text>
</comment>
<organism evidence="1 2">
    <name type="scientific">Trifolium medium</name>
    <dbReference type="NCBI Taxonomy" id="97028"/>
    <lineage>
        <taxon>Eukaryota</taxon>
        <taxon>Viridiplantae</taxon>
        <taxon>Streptophyta</taxon>
        <taxon>Embryophyta</taxon>
        <taxon>Tracheophyta</taxon>
        <taxon>Spermatophyta</taxon>
        <taxon>Magnoliopsida</taxon>
        <taxon>eudicotyledons</taxon>
        <taxon>Gunneridae</taxon>
        <taxon>Pentapetalae</taxon>
        <taxon>rosids</taxon>
        <taxon>fabids</taxon>
        <taxon>Fabales</taxon>
        <taxon>Fabaceae</taxon>
        <taxon>Papilionoideae</taxon>
        <taxon>50 kb inversion clade</taxon>
        <taxon>NPAAA clade</taxon>
        <taxon>Hologalegina</taxon>
        <taxon>IRL clade</taxon>
        <taxon>Trifolieae</taxon>
        <taxon>Trifolium</taxon>
    </lineage>
</organism>
<reference evidence="1 2" key="1">
    <citation type="journal article" date="2018" name="Front. Plant Sci.">
        <title>Red Clover (Trifolium pratense) and Zigzag Clover (T. medium) - A Picture of Genomic Similarities and Differences.</title>
        <authorList>
            <person name="Dluhosova J."/>
            <person name="Istvanek J."/>
            <person name="Nedelnik J."/>
            <person name="Repkova J."/>
        </authorList>
    </citation>
    <scope>NUCLEOTIDE SEQUENCE [LARGE SCALE GENOMIC DNA]</scope>
    <source>
        <strain evidence="2">cv. 10/8</strain>
        <tissue evidence="1">Leaf</tissue>
    </source>
</reference>
<evidence type="ECO:0000313" key="1">
    <source>
        <dbReference type="EMBL" id="MCI60357.1"/>
    </source>
</evidence>